<protein>
    <submittedName>
        <fullName evidence="1">Uncharacterized protein</fullName>
    </submittedName>
</protein>
<reference evidence="1" key="1">
    <citation type="submission" date="2022-01" db="EMBL/GenBank/DDBJ databases">
        <title>PSI-footprinting approach for the identification of protein synthesis inhibitor producers.</title>
        <authorList>
            <person name="Handel F."/>
            <person name="Kulik A."/>
            <person name="Wex K.W."/>
            <person name="Berscheid A."/>
            <person name="Saur J.S."/>
            <person name="Winkler A."/>
            <person name="Wibberg D."/>
            <person name="Kalinowski J."/>
            <person name="Broetz-Oesterhelt H."/>
            <person name="Mast Y."/>
        </authorList>
    </citation>
    <scope>NUCLEOTIDE SEQUENCE</scope>
    <source>
        <strain evidence="1">KNN 49.3e</strain>
    </source>
</reference>
<organism evidence="1 2">
    <name type="scientific">Amycolatopsis thermalba</name>
    <dbReference type="NCBI Taxonomy" id="944492"/>
    <lineage>
        <taxon>Bacteria</taxon>
        <taxon>Bacillati</taxon>
        <taxon>Actinomycetota</taxon>
        <taxon>Actinomycetes</taxon>
        <taxon>Pseudonocardiales</taxon>
        <taxon>Pseudonocardiaceae</taxon>
        <taxon>Amycolatopsis</taxon>
    </lineage>
</organism>
<gene>
    <name evidence="1" type="ORF">L1857_08720</name>
</gene>
<keyword evidence="2" id="KW-1185">Reference proteome</keyword>
<evidence type="ECO:0000313" key="2">
    <source>
        <dbReference type="Proteomes" id="UP000830158"/>
    </source>
</evidence>
<sequence>MEESGVLPCVVCRIGIEQVHPMMQKCPWRSERGREYYPLIVSVMVSEFGITEEEATGRINDLLGDWEMDDPDFENALGHQDPEYWAYEVYYGHIDFWWNQPAEKLTPRPWSPT</sequence>
<name>A0ABY4NS55_9PSEU</name>
<dbReference type="Proteomes" id="UP000830158">
    <property type="component" value="Chromosome"/>
</dbReference>
<proteinExistence type="predicted"/>
<accession>A0ABY4NS55</accession>
<evidence type="ECO:0000313" key="1">
    <source>
        <dbReference type="EMBL" id="UQS22894.1"/>
    </source>
</evidence>
<dbReference type="EMBL" id="CP091196">
    <property type="protein sequence ID" value="UQS22894.1"/>
    <property type="molecule type" value="Genomic_DNA"/>
</dbReference>
<dbReference type="RefSeq" id="WP_162831113.1">
    <property type="nucleotide sequence ID" value="NZ_CP091196.1"/>
</dbReference>